<feature type="compositionally biased region" description="Low complexity" evidence="1">
    <location>
        <begin position="68"/>
        <end position="86"/>
    </location>
</feature>
<gene>
    <name evidence="2" type="ORF">FSP39_021794</name>
</gene>
<dbReference type="EMBL" id="VSWD01000004">
    <property type="protein sequence ID" value="KAK3105296.1"/>
    <property type="molecule type" value="Genomic_DNA"/>
</dbReference>
<dbReference type="Proteomes" id="UP001186944">
    <property type="component" value="Unassembled WGS sequence"/>
</dbReference>
<name>A0AA88YGZ6_PINIB</name>
<organism evidence="2 3">
    <name type="scientific">Pinctada imbricata</name>
    <name type="common">Atlantic pearl-oyster</name>
    <name type="synonym">Pinctada martensii</name>
    <dbReference type="NCBI Taxonomy" id="66713"/>
    <lineage>
        <taxon>Eukaryota</taxon>
        <taxon>Metazoa</taxon>
        <taxon>Spiralia</taxon>
        <taxon>Lophotrochozoa</taxon>
        <taxon>Mollusca</taxon>
        <taxon>Bivalvia</taxon>
        <taxon>Autobranchia</taxon>
        <taxon>Pteriomorphia</taxon>
        <taxon>Pterioida</taxon>
        <taxon>Pterioidea</taxon>
        <taxon>Pteriidae</taxon>
        <taxon>Pinctada</taxon>
    </lineage>
</organism>
<feature type="compositionally biased region" description="Pro residues" evidence="1">
    <location>
        <begin position="36"/>
        <end position="47"/>
    </location>
</feature>
<evidence type="ECO:0000256" key="1">
    <source>
        <dbReference type="SAM" id="MobiDB-lite"/>
    </source>
</evidence>
<reference evidence="2" key="1">
    <citation type="submission" date="2019-08" db="EMBL/GenBank/DDBJ databases">
        <title>The improved chromosome-level genome for the pearl oyster Pinctada fucata martensii using PacBio sequencing and Hi-C.</title>
        <authorList>
            <person name="Zheng Z."/>
        </authorList>
    </citation>
    <scope>NUCLEOTIDE SEQUENCE</scope>
    <source>
        <strain evidence="2">ZZ-2019</strain>
        <tissue evidence="2">Adductor muscle</tissue>
    </source>
</reference>
<accession>A0AA88YGZ6</accession>
<comment type="caution">
    <text evidence="2">The sequence shown here is derived from an EMBL/GenBank/DDBJ whole genome shotgun (WGS) entry which is preliminary data.</text>
</comment>
<proteinExistence type="predicted"/>
<dbReference type="AlphaFoldDB" id="A0AA88YGZ6"/>
<protein>
    <submittedName>
        <fullName evidence="2">Uncharacterized protein</fullName>
    </submittedName>
</protein>
<evidence type="ECO:0000313" key="3">
    <source>
        <dbReference type="Proteomes" id="UP001186944"/>
    </source>
</evidence>
<feature type="region of interest" description="Disordered" evidence="1">
    <location>
        <begin position="26"/>
        <end position="104"/>
    </location>
</feature>
<evidence type="ECO:0000313" key="2">
    <source>
        <dbReference type="EMBL" id="KAK3105296.1"/>
    </source>
</evidence>
<sequence>MRIYFIFQEEDSPSVAVARALFSTSTPLESDSASTFPPPLSPLPEPTTPTVSDTPALEPLSAATPDAGRSTTTGSTSFTLPSTTPTSRPPTSIPRPSTSGSPLVLDRTDATLLSLVKSVLAKNNVMTKMLAESNQLMKRLDAKVSSQAIQIQQEQVQHLTTLNHPTAVPPSALVNPGQIAEESENNPYVIPTSTLLEMKRCSLNPGNFAVKIVERLFPELFGEDNLRL</sequence>
<keyword evidence="3" id="KW-1185">Reference proteome</keyword>